<dbReference type="InterPro" id="IPR048760">
    <property type="entry name" value="VP0354-like_sensor_dom"/>
</dbReference>
<dbReference type="RefSeq" id="WP_386026043.1">
    <property type="nucleotide sequence ID" value="NZ_JBHUHX010000018.1"/>
</dbReference>
<feature type="transmembrane region" description="Helical" evidence="1">
    <location>
        <begin position="335"/>
        <end position="362"/>
    </location>
</feature>
<dbReference type="GO" id="GO:0052621">
    <property type="term" value="F:diguanylate cyclase activity"/>
    <property type="evidence" value="ECO:0007669"/>
    <property type="project" value="UniProtKB-EC"/>
</dbReference>
<dbReference type="PANTHER" id="PTHR46663">
    <property type="entry name" value="DIGUANYLATE CYCLASE DGCT-RELATED"/>
    <property type="match status" value="1"/>
</dbReference>
<dbReference type="CDD" id="cd01949">
    <property type="entry name" value="GGDEF"/>
    <property type="match status" value="1"/>
</dbReference>
<dbReference type="NCBIfam" id="TIGR00254">
    <property type="entry name" value="GGDEF"/>
    <property type="match status" value="1"/>
</dbReference>
<accession>A0ABW4Y7B8</accession>
<evidence type="ECO:0000313" key="4">
    <source>
        <dbReference type="Proteomes" id="UP001597337"/>
    </source>
</evidence>
<dbReference type="Gene3D" id="3.30.450.20">
    <property type="entry name" value="PAS domain"/>
    <property type="match status" value="2"/>
</dbReference>
<dbReference type="InterPro" id="IPR000160">
    <property type="entry name" value="GGDEF_dom"/>
</dbReference>
<reference evidence="4" key="1">
    <citation type="journal article" date="2019" name="Int. J. Syst. Evol. Microbiol.">
        <title>The Global Catalogue of Microorganisms (GCM) 10K type strain sequencing project: providing services to taxonomists for standard genome sequencing and annotation.</title>
        <authorList>
            <consortium name="The Broad Institute Genomics Platform"/>
            <consortium name="The Broad Institute Genome Sequencing Center for Infectious Disease"/>
            <person name="Wu L."/>
            <person name="Ma J."/>
        </authorList>
    </citation>
    <scope>NUCLEOTIDE SEQUENCE [LARGE SCALE GENOMIC DNA]</scope>
    <source>
        <strain evidence="4">KACC 12597</strain>
    </source>
</reference>
<dbReference type="PANTHER" id="PTHR46663:SF2">
    <property type="entry name" value="GGDEF DOMAIN-CONTAINING PROTEIN"/>
    <property type="match status" value="1"/>
</dbReference>
<dbReference type="Proteomes" id="UP001597337">
    <property type="component" value="Unassembled WGS sequence"/>
</dbReference>
<keyword evidence="1" id="KW-0472">Membrane</keyword>
<dbReference type="EC" id="2.7.7.65" evidence="3"/>
<gene>
    <name evidence="3" type="ORF">ACFSJC_09500</name>
</gene>
<dbReference type="InterPro" id="IPR029151">
    <property type="entry name" value="Sensor-like_sf"/>
</dbReference>
<dbReference type="EMBL" id="JBHUHX010000018">
    <property type="protein sequence ID" value="MFD2112071.1"/>
    <property type="molecule type" value="Genomic_DNA"/>
</dbReference>
<keyword evidence="1" id="KW-0812">Transmembrane</keyword>
<feature type="transmembrane region" description="Helical" evidence="1">
    <location>
        <begin position="12"/>
        <end position="35"/>
    </location>
</feature>
<dbReference type="Pfam" id="PF21623">
    <property type="entry name" value="HK_sensor_dom_bact"/>
    <property type="match status" value="1"/>
</dbReference>
<keyword evidence="3" id="KW-0548">Nucleotidyltransferase</keyword>
<dbReference type="SUPFAM" id="SSF55073">
    <property type="entry name" value="Nucleotide cyclase"/>
    <property type="match status" value="1"/>
</dbReference>
<proteinExistence type="predicted"/>
<evidence type="ECO:0000256" key="1">
    <source>
        <dbReference type="SAM" id="Phobius"/>
    </source>
</evidence>
<organism evidence="3 4">
    <name type="scientific">Thiorhodococcus fuscus</name>
    <dbReference type="NCBI Taxonomy" id="527200"/>
    <lineage>
        <taxon>Bacteria</taxon>
        <taxon>Pseudomonadati</taxon>
        <taxon>Pseudomonadota</taxon>
        <taxon>Gammaproteobacteria</taxon>
        <taxon>Chromatiales</taxon>
        <taxon>Chromatiaceae</taxon>
        <taxon>Thiorhodococcus</taxon>
    </lineage>
</organism>
<keyword evidence="4" id="KW-1185">Reference proteome</keyword>
<evidence type="ECO:0000313" key="3">
    <source>
        <dbReference type="EMBL" id="MFD2112071.1"/>
    </source>
</evidence>
<keyword evidence="1" id="KW-1133">Transmembrane helix</keyword>
<dbReference type="InterPro" id="IPR029787">
    <property type="entry name" value="Nucleotide_cyclase"/>
</dbReference>
<dbReference type="Pfam" id="PF00990">
    <property type="entry name" value="GGDEF"/>
    <property type="match status" value="1"/>
</dbReference>
<dbReference type="InterPro" id="IPR052163">
    <property type="entry name" value="DGC-Regulatory_Protein"/>
</dbReference>
<dbReference type="Gene3D" id="3.30.70.270">
    <property type="match status" value="1"/>
</dbReference>
<protein>
    <submittedName>
        <fullName evidence="3">Diguanylate cyclase domain-containing protein</fullName>
        <ecNumber evidence="3">2.7.7.65</ecNumber>
    </submittedName>
</protein>
<dbReference type="SUPFAM" id="SSF103190">
    <property type="entry name" value="Sensory domain-like"/>
    <property type="match status" value="2"/>
</dbReference>
<feature type="domain" description="GGDEF" evidence="2">
    <location>
        <begin position="405"/>
        <end position="538"/>
    </location>
</feature>
<evidence type="ECO:0000259" key="2">
    <source>
        <dbReference type="PROSITE" id="PS50887"/>
    </source>
</evidence>
<keyword evidence="3" id="KW-0808">Transferase</keyword>
<name>A0ABW4Y7B8_9GAMM</name>
<dbReference type="InterPro" id="IPR043128">
    <property type="entry name" value="Rev_trsase/Diguanyl_cyclase"/>
</dbReference>
<dbReference type="PROSITE" id="PS50887">
    <property type="entry name" value="GGDEF"/>
    <property type="match status" value="1"/>
</dbReference>
<dbReference type="SMART" id="SM00267">
    <property type="entry name" value="GGDEF"/>
    <property type="match status" value="1"/>
</dbReference>
<comment type="caution">
    <text evidence="3">The sequence shown here is derived from an EMBL/GenBank/DDBJ whole genome shotgun (WGS) entry which is preliminary data.</text>
</comment>
<sequence>MKRDNFKIVRRSLNLFFLIFLIIGSVLSGLGAAFYRAEAETFFTSTIAQEHYRVELMKGITEGVFAEVVSDLFFLGHQDELSRYLNQGDPQALSVLASEFLAFATLKGVYDQVRFLDTTGKELVRVNFNGGAPAIVPPEELQDKGKRYYFTDTLALKAGEVFVSPFDLNIEQGALERPLKPMIRFGTPIVDASGEKRGIVLLNYLGDFLLDRLASVSVSGLGRTMLLNADGYWLLSSRKEDEWGFMIDARAERSFAHDFPEEWAVIRSHGKGQLQTEHGFFAFETIAPLAPDYRSSTGATVAENPSKAWLDADDYVWFLISYVPSGLVKDHDRRLLIRLFIFGFSLFAVISVGAWYLALAVVRRRVYEAQLLELAHYDRLTGLPNRTLFFDRIERIHANAVRYSRSYGLLYLDLDGFKQVNDSLGHQAGDRLLVQVSEMLLKGVRTADTVSRLGGDEFAIILSDVSDPQGALRLAEKLLGLVRGIQDPARAGIPFGVSIGIALYPTDATSPRELILHADQAMYRAKKRGKNHCVLYSEASI</sequence>